<name>A0ABN1HPD8_9SPHN</name>
<gene>
    <name evidence="1" type="ORF">GCM10009102_07830</name>
</gene>
<dbReference type="EMBL" id="BAAAES010000005">
    <property type="protein sequence ID" value="GAA0661481.1"/>
    <property type="molecule type" value="Genomic_DNA"/>
</dbReference>
<evidence type="ECO:0008006" key="3">
    <source>
        <dbReference type="Google" id="ProtNLM"/>
    </source>
</evidence>
<proteinExistence type="predicted"/>
<dbReference type="Proteomes" id="UP001500238">
    <property type="component" value="Unassembled WGS sequence"/>
</dbReference>
<organism evidence="1 2">
    <name type="scientific">Sphingomonas insulae</name>
    <dbReference type="NCBI Taxonomy" id="424800"/>
    <lineage>
        <taxon>Bacteria</taxon>
        <taxon>Pseudomonadati</taxon>
        <taxon>Pseudomonadota</taxon>
        <taxon>Alphaproteobacteria</taxon>
        <taxon>Sphingomonadales</taxon>
        <taxon>Sphingomonadaceae</taxon>
        <taxon>Sphingomonas</taxon>
    </lineage>
</organism>
<keyword evidence="2" id="KW-1185">Reference proteome</keyword>
<sequence length="134" mass="13975">MISFARIRLQGFIIMLDTTIWRATGLALASVASFTVAGCVDPSARIATLLEGYGFQPAQSQCFGDRLEANLSIGQLQQLGRAARAAREGDTTPGRLTVGDFIRVAGQVKDAKVPIEVGKAAAACGVLADPASPL</sequence>
<evidence type="ECO:0000313" key="1">
    <source>
        <dbReference type="EMBL" id="GAA0661481.1"/>
    </source>
</evidence>
<protein>
    <recommendedName>
        <fullName evidence="3">Lipoprotein</fullName>
    </recommendedName>
</protein>
<accession>A0ABN1HPD8</accession>
<comment type="caution">
    <text evidence="1">The sequence shown here is derived from an EMBL/GenBank/DDBJ whole genome shotgun (WGS) entry which is preliminary data.</text>
</comment>
<evidence type="ECO:0000313" key="2">
    <source>
        <dbReference type="Proteomes" id="UP001500238"/>
    </source>
</evidence>
<reference evidence="1 2" key="1">
    <citation type="journal article" date="2019" name="Int. J. Syst. Evol. Microbiol.">
        <title>The Global Catalogue of Microorganisms (GCM) 10K type strain sequencing project: providing services to taxonomists for standard genome sequencing and annotation.</title>
        <authorList>
            <consortium name="The Broad Institute Genomics Platform"/>
            <consortium name="The Broad Institute Genome Sequencing Center for Infectious Disease"/>
            <person name="Wu L."/>
            <person name="Ma J."/>
        </authorList>
    </citation>
    <scope>NUCLEOTIDE SEQUENCE [LARGE SCALE GENOMIC DNA]</scope>
    <source>
        <strain evidence="1 2">JCM 14603</strain>
    </source>
</reference>